<gene>
    <name evidence="22" type="ORF">CC1G_01017</name>
</gene>
<dbReference type="CDD" id="cd00519">
    <property type="entry name" value="Lipase_3"/>
    <property type="match status" value="1"/>
</dbReference>
<dbReference type="PANTHER" id="PTHR47175">
    <property type="entry name" value="LIPASE ATG15-RELATED"/>
    <property type="match status" value="1"/>
</dbReference>
<dbReference type="InterPro" id="IPR050805">
    <property type="entry name" value="ATG15_Lipase"/>
</dbReference>
<feature type="chain" id="PRO_5002727143" description="triacylglycerol lipase" evidence="20">
    <location>
        <begin position="23"/>
        <end position="502"/>
    </location>
</feature>
<comment type="caution">
    <text evidence="22">The sequence shown here is derived from an EMBL/GenBank/DDBJ whole genome shotgun (WGS) entry which is preliminary data.</text>
</comment>
<evidence type="ECO:0000256" key="20">
    <source>
        <dbReference type="SAM" id="SignalP"/>
    </source>
</evidence>
<dbReference type="GO" id="GO:0034727">
    <property type="term" value="P:piecemeal microautophagy of the nucleus"/>
    <property type="evidence" value="ECO:0007669"/>
    <property type="project" value="TreeGrafter"/>
</dbReference>
<keyword evidence="13" id="KW-0072">Autophagy</keyword>
<dbReference type="GeneID" id="6009446"/>
<dbReference type="PANTHER" id="PTHR47175:SF2">
    <property type="entry name" value="LIPASE ATG15-RELATED"/>
    <property type="match status" value="1"/>
</dbReference>
<evidence type="ECO:0000256" key="12">
    <source>
        <dbReference type="ARBA" id="ARBA00022989"/>
    </source>
</evidence>
<dbReference type="EC" id="3.1.1.3" evidence="6"/>
<keyword evidence="14" id="KW-0443">Lipid metabolism</keyword>
<keyword evidence="10" id="KW-0442">Lipid degradation</keyword>
<evidence type="ECO:0000256" key="10">
    <source>
        <dbReference type="ARBA" id="ARBA00022963"/>
    </source>
</evidence>
<evidence type="ECO:0000256" key="14">
    <source>
        <dbReference type="ARBA" id="ARBA00023098"/>
    </source>
</evidence>
<feature type="region of interest" description="Disordered" evidence="19">
    <location>
        <begin position="456"/>
        <end position="477"/>
    </location>
</feature>
<protein>
    <recommendedName>
        <fullName evidence="6">triacylglycerol lipase</fullName>
        <ecNumber evidence="6">3.1.1.3</ecNumber>
    </recommendedName>
    <alternativeName>
        <fullName evidence="18">Autophagy-related protein 15</fullName>
    </alternativeName>
</protein>
<evidence type="ECO:0000256" key="2">
    <source>
        <dbReference type="ARBA" id="ARBA00004270"/>
    </source>
</evidence>
<evidence type="ECO:0000259" key="21">
    <source>
        <dbReference type="Pfam" id="PF01764"/>
    </source>
</evidence>
<feature type="region of interest" description="Disordered" evidence="19">
    <location>
        <begin position="285"/>
        <end position="312"/>
    </location>
</feature>
<organism evidence="22 23">
    <name type="scientific">Coprinopsis cinerea (strain Okayama-7 / 130 / ATCC MYA-4618 / FGSC 9003)</name>
    <name type="common">Inky cap fungus</name>
    <name type="synonym">Hormographiella aspergillata</name>
    <dbReference type="NCBI Taxonomy" id="240176"/>
    <lineage>
        <taxon>Eukaryota</taxon>
        <taxon>Fungi</taxon>
        <taxon>Dikarya</taxon>
        <taxon>Basidiomycota</taxon>
        <taxon>Agaricomycotina</taxon>
        <taxon>Agaricomycetes</taxon>
        <taxon>Agaricomycetidae</taxon>
        <taxon>Agaricales</taxon>
        <taxon>Agaricineae</taxon>
        <taxon>Psathyrellaceae</taxon>
        <taxon>Coprinopsis</taxon>
    </lineage>
</organism>
<dbReference type="eggNOG" id="KOG4540">
    <property type="taxonomic scope" value="Eukaryota"/>
</dbReference>
<comment type="similarity">
    <text evidence="4">Belongs to the AB hydrolase superfamily. Lipase family.</text>
</comment>
<evidence type="ECO:0000256" key="6">
    <source>
        <dbReference type="ARBA" id="ARBA00013279"/>
    </source>
</evidence>
<keyword evidence="9" id="KW-0378">Hydrolase</keyword>
<feature type="domain" description="Fungal lipase-type" evidence="21">
    <location>
        <begin position="225"/>
        <end position="257"/>
    </location>
</feature>
<evidence type="ECO:0000256" key="18">
    <source>
        <dbReference type="ARBA" id="ARBA00029828"/>
    </source>
</evidence>
<dbReference type="GO" id="GO:0034496">
    <property type="term" value="P:multivesicular body membrane disassembly"/>
    <property type="evidence" value="ECO:0007669"/>
    <property type="project" value="TreeGrafter"/>
</dbReference>
<feature type="region of interest" description="Disordered" evidence="19">
    <location>
        <begin position="24"/>
        <end position="43"/>
    </location>
</feature>
<keyword evidence="15" id="KW-0472">Membrane</keyword>
<proteinExistence type="inferred from homology"/>
<dbReference type="VEuPathDB" id="FungiDB:CC1G_01017"/>
<feature type="region of interest" description="Disordered" evidence="19">
    <location>
        <begin position="386"/>
        <end position="413"/>
    </location>
</feature>
<dbReference type="GO" id="GO:0046461">
    <property type="term" value="P:neutral lipid catabolic process"/>
    <property type="evidence" value="ECO:0007669"/>
    <property type="project" value="TreeGrafter"/>
</dbReference>
<evidence type="ECO:0000313" key="23">
    <source>
        <dbReference type="Proteomes" id="UP000001861"/>
    </source>
</evidence>
<keyword evidence="16" id="KW-0325">Glycoprotein</keyword>
<name>A8NE80_COPC7</name>
<keyword evidence="12" id="KW-1133">Transmembrane helix</keyword>
<dbReference type="InParanoid" id="A8NE80"/>
<dbReference type="GO" id="GO:0004806">
    <property type="term" value="F:triacylglycerol lipase activity"/>
    <property type="evidence" value="ECO:0007669"/>
    <property type="project" value="UniProtKB-EC"/>
</dbReference>
<evidence type="ECO:0000256" key="19">
    <source>
        <dbReference type="SAM" id="MobiDB-lite"/>
    </source>
</evidence>
<dbReference type="Proteomes" id="UP000001861">
    <property type="component" value="Unassembled WGS sequence"/>
</dbReference>
<evidence type="ECO:0000256" key="16">
    <source>
        <dbReference type="ARBA" id="ARBA00023180"/>
    </source>
</evidence>
<dbReference type="RefSeq" id="XP_001832955.1">
    <property type="nucleotide sequence ID" value="XM_001832903.2"/>
</dbReference>
<feature type="signal peptide" evidence="20">
    <location>
        <begin position="1"/>
        <end position="22"/>
    </location>
</feature>
<dbReference type="GO" id="GO:0006660">
    <property type="term" value="P:phosphatidylserine catabolic process"/>
    <property type="evidence" value="ECO:0007669"/>
    <property type="project" value="TreeGrafter"/>
</dbReference>
<comment type="subunit">
    <text evidence="5">Binds to both phosphatidylinositol (PI) and phosphatidylinositol 3,5-bisphosphate (PIP2).</text>
</comment>
<evidence type="ECO:0000256" key="17">
    <source>
        <dbReference type="ARBA" id="ARBA00024663"/>
    </source>
</evidence>
<dbReference type="EMBL" id="AACS02000002">
    <property type="protein sequence ID" value="EAU88644.1"/>
    <property type="molecule type" value="Genomic_DNA"/>
</dbReference>
<comment type="subcellular location">
    <subcellularLocation>
        <location evidence="3">Endosome</location>
        <location evidence="3">Multivesicular body membrane</location>
        <topology evidence="3">Single-pass type II membrane protein</topology>
    </subcellularLocation>
    <subcellularLocation>
        <location evidence="2">Prevacuolar compartment membrane</location>
        <topology evidence="2">Single-pass type II membrane protein</topology>
    </subcellularLocation>
</comment>
<evidence type="ECO:0000256" key="3">
    <source>
        <dbReference type="ARBA" id="ARBA00004343"/>
    </source>
</evidence>
<evidence type="ECO:0000256" key="11">
    <source>
        <dbReference type="ARBA" id="ARBA00022968"/>
    </source>
</evidence>
<comment type="function">
    <text evidence="17">Lipase which is essential for lysis of subvacuolar cytoplasm to vacuole targeted bodies and intravacuolar autophagic bodies. Involved in the lysis of intravacuolar multivesicular body (MVB) vesicles. The intravacuolar membrane disintegration by ATG15 is critical to life span extension.</text>
</comment>
<dbReference type="AlphaFoldDB" id="A8NE80"/>
<dbReference type="Pfam" id="PF01764">
    <property type="entry name" value="Lipase_3"/>
    <property type="match status" value="1"/>
</dbReference>
<evidence type="ECO:0000256" key="5">
    <source>
        <dbReference type="ARBA" id="ARBA00011137"/>
    </source>
</evidence>
<evidence type="ECO:0000313" key="22">
    <source>
        <dbReference type="EMBL" id="EAU88644.1"/>
    </source>
</evidence>
<evidence type="ECO:0000256" key="4">
    <source>
        <dbReference type="ARBA" id="ARBA00010701"/>
    </source>
</evidence>
<dbReference type="GO" id="GO:0004620">
    <property type="term" value="F:phospholipase activity"/>
    <property type="evidence" value="ECO:0007669"/>
    <property type="project" value="TreeGrafter"/>
</dbReference>
<reference evidence="22 23" key="1">
    <citation type="journal article" date="2010" name="Proc. Natl. Acad. Sci. U.S.A.">
        <title>Insights into evolution of multicellular fungi from the assembled chromosomes of the mushroom Coprinopsis cinerea (Coprinus cinereus).</title>
        <authorList>
            <person name="Stajich J.E."/>
            <person name="Wilke S.K."/>
            <person name="Ahren D."/>
            <person name="Au C.H."/>
            <person name="Birren B.W."/>
            <person name="Borodovsky M."/>
            <person name="Burns C."/>
            <person name="Canback B."/>
            <person name="Casselton L.A."/>
            <person name="Cheng C.K."/>
            <person name="Deng J."/>
            <person name="Dietrich F.S."/>
            <person name="Fargo D.C."/>
            <person name="Farman M.L."/>
            <person name="Gathman A.C."/>
            <person name="Goldberg J."/>
            <person name="Guigo R."/>
            <person name="Hoegger P.J."/>
            <person name="Hooker J.B."/>
            <person name="Huggins A."/>
            <person name="James T.Y."/>
            <person name="Kamada T."/>
            <person name="Kilaru S."/>
            <person name="Kodira C."/>
            <person name="Kues U."/>
            <person name="Kupfer D."/>
            <person name="Kwan H.S."/>
            <person name="Lomsadze A."/>
            <person name="Li W."/>
            <person name="Lilly W.W."/>
            <person name="Ma L.J."/>
            <person name="Mackey A.J."/>
            <person name="Manning G."/>
            <person name="Martin F."/>
            <person name="Muraguchi H."/>
            <person name="Natvig D.O."/>
            <person name="Palmerini H."/>
            <person name="Ramesh M.A."/>
            <person name="Rehmeyer C.J."/>
            <person name="Roe B.A."/>
            <person name="Shenoy N."/>
            <person name="Stanke M."/>
            <person name="Ter-Hovhannisyan V."/>
            <person name="Tunlid A."/>
            <person name="Velagapudi R."/>
            <person name="Vision T.J."/>
            <person name="Zeng Q."/>
            <person name="Zolan M.E."/>
            <person name="Pukkila P.J."/>
        </authorList>
    </citation>
    <scope>NUCLEOTIDE SEQUENCE [LARGE SCALE GENOMIC DNA]</scope>
    <source>
        <strain evidence="23">Okayama-7 / 130 / ATCC MYA-4618 / FGSC 9003</strain>
    </source>
</reference>
<feature type="compositionally biased region" description="Pro residues" evidence="19">
    <location>
        <begin position="403"/>
        <end position="412"/>
    </location>
</feature>
<evidence type="ECO:0000256" key="1">
    <source>
        <dbReference type="ARBA" id="ARBA00001024"/>
    </source>
</evidence>
<dbReference type="GO" id="GO:0005775">
    <property type="term" value="C:vacuolar lumen"/>
    <property type="evidence" value="ECO:0007669"/>
    <property type="project" value="TreeGrafter"/>
</dbReference>
<dbReference type="OrthoDB" id="58570at2759"/>
<evidence type="ECO:0000256" key="7">
    <source>
        <dbReference type="ARBA" id="ARBA00022692"/>
    </source>
</evidence>
<dbReference type="KEGG" id="cci:CC1G_01017"/>
<sequence>MRISSLPLLLHTLLLSLPLTEAASTPKHQPWHDDSPVSVNTSPIGKIQTRPTVVYKPRSLDKFHEKRRKGRTASPFGDPDELEWDAVEVLGPNVEDRHTLAQLARMAGNAYSLGPGRHNWYEVDDAWSISFPFGWEDEDGFRGHVFTSLDNNTVILSIKGTTLQGPTSKLDKFNDNLLFSCCCGYVSGVVVIKHPCNCYASGLRCDNRCLTDALVQESLFYSIGTKLVDDLFRIYPTANVWLVGHSLGGALASLLGVTYGLPAVAFESPGERLAAYRLQLPIPPPASSNSTQDLNLRFPTPRPPRPPPSKSPLASYITHVYHTADPIPFGTCSGLYSACATAGYALETRCHLGKSIILDTVNRLHWLVDVRKHVIKEVVKLLDSPETGGKEIDWGDEGEFPEDPGPGEPPGDPWFVDNGLASRGGLVEVVVKGVRALTDWRGWTVDLVKGRWGPGIPGRKKKKRSEEEEGPKYSNRVPKPVIEADCVECHKWEFGDFKDDWG</sequence>
<dbReference type="SUPFAM" id="SSF53474">
    <property type="entry name" value="alpha/beta-Hydrolases"/>
    <property type="match status" value="1"/>
</dbReference>
<keyword evidence="20" id="KW-0732">Signal</keyword>
<evidence type="ECO:0000256" key="13">
    <source>
        <dbReference type="ARBA" id="ARBA00023006"/>
    </source>
</evidence>
<comment type="catalytic activity">
    <reaction evidence="1">
        <text>a triacylglycerol + H2O = a diacylglycerol + a fatty acid + H(+)</text>
        <dbReference type="Rhea" id="RHEA:12044"/>
        <dbReference type="ChEBI" id="CHEBI:15377"/>
        <dbReference type="ChEBI" id="CHEBI:15378"/>
        <dbReference type="ChEBI" id="CHEBI:17855"/>
        <dbReference type="ChEBI" id="CHEBI:18035"/>
        <dbReference type="ChEBI" id="CHEBI:28868"/>
        <dbReference type="EC" id="3.1.1.3"/>
    </reaction>
</comment>
<evidence type="ECO:0000256" key="9">
    <source>
        <dbReference type="ARBA" id="ARBA00022801"/>
    </source>
</evidence>
<evidence type="ECO:0000256" key="8">
    <source>
        <dbReference type="ARBA" id="ARBA00022753"/>
    </source>
</evidence>
<accession>A8NE80</accession>
<keyword evidence="7" id="KW-0812">Transmembrane</keyword>
<dbReference type="InterPro" id="IPR029058">
    <property type="entry name" value="AB_hydrolase_fold"/>
</dbReference>
<dbReference type="STRING" id="240176.A8NE80"/>
<keyword evidence="8" id="KW-0967">Endosome</keyword>
<keyword evidence="23" id="KW-1185">Reference proteome</keyword>
<feature type="compositionally biased region" description="Pro residues" evidence="19">
    <location>
        <begin position="300"/>
        <end position="310"/>
    </location>
</feature>
<evidence type="ECO:0000256" key="15">
    <source>
        <dbReference type="ARBA" id="ARBA00023136"/>
    </source>
</evidence>
<dbReference type="Gene3D" id="3.40.50.1820">
    <property type="entry name" value="alpha/beta hydrolase"/>
    <property type="match status" value="1"/>
</dbReference>
<dbReference type="OMA" id="KEVITHV"/>
<dbReference type="InterPro" id="IPR002921">
    <property type="entry name" value="Fungal_lipase-type"/>
</dbReference>
<dbReference type="GO" id="GO:0032585">
    <property type="term" value="C:multivesicular body membrane"/>
    <property type="evidence" value="ECO:0007669"/>
    <property type="project" value="UniProtKB-SubCell"/>
</dbReference>
<keyword evidence="11" id="KW-0735">Signal-anchor</keyword>